<comment type="caution">
    <text evidence="6">The sequence shown here is derived from an EMBL/GenBank/DDBJ whole genome shotgun (WGS) entry which is preliminary data.</text>
</comment>
<dbReference type="FunFam" id="3.40.630.20:FF:000003">
    <property type="entry name" value="Pyrrolidone-carboxylate peptidase isoform A"/>
    <property type="match status" value="1"/>
</dbReference>
<evidence type="ECO:0000256" key="5">
    <source>
        <dbReference type="ARBA" id="ARBA00022807"/>
    </source>
</evidence>
<dbReference type="InterPro" id="IPR036440">
    <property type="entry name" value="Peptidase_C15-like_sf"/>
</dbReference>
<evidence type="ECO:0000256" key="4">
    <source>
        <dbReference type="ARBA" id="ARBA00022801"/>
    </source>
</evidence>
<dbReference type="Proteomes" id="UP000481153">
    <property type="component" value="Unassembled WGS sequence"/>
</dbReference>
<gene>
    <name evidence="6" type="ORF">Ae201684_003355</name>
</gene>
<evidence type="ECO:0000256" key="1">
    <source>
        <dbReference type="ARBA" id="ARBA00006641"/>
    </source>
</evidence>
<organism evidence="6 7">
    <name type="scientific">Aphanomyces euteiches</name>
    <dbReference type="NCBI Taxonomy" id="100861"/>
    <lineage>
        <taxon>Eukaryota</taxon>
        <taxon>Sar</taxon>
        <taxon>Stramenopiles</taxon>
        <taxon>Oomycota</taxon>
        <taxon>Saprolegniomycetes</taxon>
        <taxon>Saprolegniales</taxon>
        <taxon>Verrucalvaceae</taxon>
        <taxon>Aphanomyces</taxon>
    </lineage>
</organism>
<keyword evidence="2" id="KW-0963">Cytoplasm</keyword>
<keyword evidence="7" id="KW-1185">Reference proteome</keyword>
<dbReference type="PANTHER" id="PTHR23402:SF1">
    <property type="entry name" value="PYROGLUTAMYL-PEPTIDASE I"/>
    <property type="match status" value="1"/>
</dbReference>
<dbReference type="PIRSF" id="PIRSF015592">
    <property type="entry name" value="Prld-crbxl_pptds"/>
    <property type="match status" value="1"/>
</dbReference>
<reference evidence="6 7" key="1">
    <citation type="submission" date="2019-07" db="EMBL/GenBank/DDBJ databases">
        <title>Genomics analysis of Aphanomyces spp. identifies a new class of oomycete effector associated with host adaptation.</title>
        <authorList>
            <person name="Gaulin E."/>
        </authorList>
    </citation>
    <scope>NUCLEOTIDE SEQUENCE [LARGE SCALE GENOMIC DNA]</scope>
    <source>
        <strain evidence="6 7">ATCC 201684</strain>
    </source>
</reference>
<dbReference type="GO" id="GO:0005829">
    <property type="term" value="C:cytosol"/>
    <property type="evidence" value="ECO:0007669"/>
    <property type="project" value="InterPro"/>
</dbReference>
<dbReference type="InterPro" id="IPR016125">
    <property type="entry name" value="Peptidase_C15-like"/>
</dbReference>
<dbReference type="PRINTS" id="PR00706">
    <property type="entry name" value="PYROGLUPTASE"/>
</dbReference>
<sequence length="196" mass="22102">MVKIVLTGFGKFGKIIENPTTRLVELLKNNDQIHDFRVIEVSAGAVRETMEPLWEDAANSQETTVFVHLGVSEKAPHILLEKVGYNVANFSIPDERGWVANNATIVEKEEDSFETTLPIEKMEAQLLEKSCNVSISTDPGRYICNYIYYLSLTHSKHSANKNQHSLFVHVPLFSTIAEEEQLRTIEALISTIQTIL</sequence>
<evidence type="ECO:0000313" key="6">
    <source>
        <dbReference type="EMBL" id="KAF0741686.1"/>
    </source>
</evidence>
<dbReference type="AlphaFoldDB" id="A0A6G0XN69"/>
<name>A0A6G0XN69_9STRA</name>
<dbReference type="VEuPathDB" id="FungiDB:AeMF1_001390"/>
<proteinExistence type="inferred from homology"/>
<protein>
    <recommendedName>
        <fullName evidence="8">Pyroglutamyl-peptidase I</fullName>
    </recommendedName>
</protein>
<evidence type="ECO:0000313" key="7">
    <source>
        <dbReference type="Proteomes" id="UP000481153"/>
    </source>
</evidence>
<dbReference type="OrthoDB" id="407146at2759"/>
<keyword evidence="5" id="KW-0788">Thiol protease</keyword>
<keyword evidence="3" id="KW-0645">Protease</keyword>
<dbReference type="Gene3D" id="3.40.630.20">
    <property type="entry name" value="Peptidase C15, pyroglutamyl peptidase I-like"/>
    <property type="match status" value="1"/>
</dbReference>
<keyword evidence="4" id="KW-0378">Hydrolase</keyword>
<evidence type="ECO:0000256" key="2">
    <source>
        <dbReference type="ARBA" id="ARBA00022490"/>
    </source>
</evidence>
<dbReference type="GO" id="GO:0006508">
    <property type="term" value="P:proteolysis"/>
    <property type="evidence" value="ECO:0007669"/>
    <property type="project" value="UniProtKB-KW"/>
</dbReference>
<dbReference type="GO" id="GO:0016920">
    <property type="term" value="F:pyroglutamyl-peptidase activity"/>
    <property type="evidence" value="ECO:0007669"/>
    <property type="project" value="InterPro"/>
</dbReference>
<accession>A0A6G0XN69</accession>
<dbReference type="CDD" id="cd00501">
    <property type="entry name" value="Peptidase_C15"/>
    <property type="match status" value="1"/>
</dbReference>
<dbReference type="InterPro" id="IPR000816">
    <property type="entry name" value="Peptidase_C15"/>
</dbReference>
<dbReference type="PANTHER" id="PTHR23402">
    <property type="entry name" value="PROTEASE FAMILY C15 PYROGLUTAMYL-PEPTIDASE I-RELATED"/>
    <property type="match status" value="1"/>
</dbReference>
<dbReference type="EMBL" id="VJMJ01000036">
    <property type="protein sequence ID" value="KAF0741686.1"/>
    <property type="molecule type" value="Genomic_DNA"/>
</dbReference>
<evidence type="ECO:0000256" key="3">
    <source>
        <dbReference type="ARBA" id="ARBA00022670"/>
    </source>
</evidence>
<comment type="similarity">
    <text evidence="1">Belongs to the peptidase C15 family.</text>
</comment>
<dbReference type="Pfam" id="PF01470">
    <property type="entry name" value="Peptidase_C15"/>
    <property type="match status" value="1"/>
</dbReference>
<dbReference type="SUPFAM" id="SSF53182">
    <property type="entry name" value="Pyrrolidone carboxyl peptidase (pyroglutamate aminopeptidase)"/>
    <property type="match status" value="1"/>
</dbReference>
<evidence type="ECO:0008006" key="8">
    <source>
        <dbReference type="Google" id="ProtNLM"/>
    </source>
</evidence>